<dbReference type="NCBIfam" id="NF033710">
    <property type="entry name" value="T9SS_OM_PorV"/>
    <property type="match status" value="1"/>
</dbReference>
<dbReference type="AlphaFoldDB" id="A0A1H8I4X2"/>
<dbReference type="EMBL" id="FOBB01000011">
    <property type="protein sequence ID" value="SEN63860.1"/>
    <property type="molecule type" value="Genomic_DNA"/>
</dbReference>
<evidence type="ECO:0000313" key="2">
    <source>
        <dbReference type="EMBL" id="SEN63860.1"/>
    </source>
</evidence>
<dbReference type="Proteomes" id="UP000198984">
    <property type="component" value="Unassembled WGS sequence"/>
</dbReference>
<dbReference type="InterPro" id="IPR047799">
    <property type="entry name" value="T9SS_OM_PorV"/>
</dbReference>
<dbReference type="Gene3D" id="2.40.160.60">
    <property type="entry name" value="Outer membrane protein transport protein (OMPP1/FadL/TodX)"/>
    <property type="match status" value="1"/>
</dbReference>
<protein>
    <recommendedName>
        <fullName evidence="1">Type IX secretion system protein PorV domain-containing protein</fullName>
    </recommendedName>
</protein>
<gene>
    <name evidence="2" type="ORF">SAMN04488505_111250</name>
</gene>
<evidence type="ECO:0000313" key="3">
    <source>
        <dbReference type="Proteomes" id="UP000198984"/>
    </source>
</evidence>
<accession>A0A1H8I4X2</accession>
<feature type="domain" description="Type IX secretion system protein PorV" evidence="1">
    <location>
        <begin position="68"/>
        <end position="306"/>
    </location>
</feature>
<dbReference type="Pfam" id="PF19572">
    <property type="entry name" value="PorV"/>
    <property type="match status" value="1"/>
</dbReference>
<reference evidence="2 3" key="1">
    <citation type="submission" date="2016-10" db="EMBL/GenBank/DDBJ databases">
        <authorList>
            <person name="de Groot N.N."/>
        </authorList>
    </citation>
    <scope>NUCLEOTIDE SEQUENCE [LARGE SCALE GENOMIC DNA]</scope>
    <source>
        <strain evidence="2 3">DSM 21039</strain>
    </source>
</reference>
<dbReference type="InterPro" id="IPR045741">
    <property type="entry name" value="PorV"/>
</dbReference>
<keyword evidence="3" id="KW-1185">Reference proteome</keyword>
<dbReference type="NCBIfam" id="NF033709">
    <property type="entry name" value="PorV_fam"/>
    <property type="match status" value="1"/>
</dbReference>
<evidence type="ECO:0000259" key="1">
    <source>
        <dbReference type="Pfam" id="PF19572"/>
    </source>
</evidence>
<dbReference type="STRING" id="573321.SAMN04488505_111250"/>
<name>A0A1H8I4X2_9BACT</name>
<organism evidence="2 3">
    <name type="scientific">Chitinophaga rupis</name>
    <dbReference type="NCBI Taxonomy" id="573321"/>
    <lineage>
        <taxon>Bacteria</taxon>
        <taxon>Pseudomonadati</taxon>
        <taxon>Bacteroidota</taxon>
        <taxon>Chitinophagia</taxon>
        <taxon>Chitinophagales</taxon>
        <taxon>Chitinophagaceae</taxon>
        <taxon>Chitinophaga</taxon>
    </lineage>
</organism>
<proteinExistence type="predicted"/>
<sequence length="426" mass="47252">MQKNINFSIPGLPHFLDYYKLGIIFTPRSKYRNYMIRKVTLSLVFVYCTVISLKTSAQIGTGDIDGRTNTINTAVPFLRISPDARSGAMGDVGVALSPDANSNYWNLSKLPFATANSSVSVTYTPWLKELVNDVFLANLSGYYKLNDLEAVGASLRYFSLGTINFTDITGTPTYDYRPRELAFDAGYARKLSDNFSVGVALRYIYSNLANGDINGRVIRPGKAFAGDVSLFYTKDYEKDDGRVNTWNVGLAITNVGTKISYTQSAQYKDFIPTNLGLGTAYTLGLDEYNKVTFALDINKLLVPTPDSSGAYRDKGVVESIFTSFGDAPGGFSEELKELMFSLGAEYWYNNMFAVRAGYYNENKYKGNRKYFTAGIGIKYDVFGLNFSYLVPSGTGIQRNPLSNTLRFTLTFDLTRNEGDSGSASNW</sequence>